<dbReference type="Pfam" id="PF15430">
    <property type="entry name" value="SVWC"/>
    <property type="match status" value="1"/>
</dbReference>
<dbReference type="GO" id="GO:0005576">
    <property type="term" value="C:extracellular region"/>
    <property type="evidence" value="ECO:0007669"/>
    <property type="project" value="UniProtKB-SubCell"/>
</dbReference>
<organism evidence="5 6">
    <name type="scientific">Drosophila madeirensis</name>
    <name type="common">Fruit fly</name>
    <dbReference type="NCBI Taxonomy" id="30013"/>
    <lineage>
        <taxon>Eukaryota</taxon>
        <taxon>Metazoa</taxon>
        <taxon>Ecdysozoa</taxon>
        <taxon>Arthropoda</taxon>
        <taxon>Hexapoda</taxon>
        <taxon>Insecta</taxon>
        <taxon>Pterygota</taxon>
        <taxon>Neoptera</taxon>
        <taxon>Endopterygota</taxon>
        <taxon>Diptera</taxon>
        <taxon>Brachycera</taxon>
        <taxon>Muscomorpha</taxon>
        <taxon>Ephydroidea</taxon>
        <taxon>Drosophilidae</taxon>
        <taxon>Drosophila</taxon>
        <taxon>Sophophora</taxon>
    </lineage>
</organism>
<dbReference type="EMBL" id="AP029267">
    <property type="protein sequence ID" value="BFG04585.1"/>
    <property type="molecule type" value="Genomic_DNA"/>
</dbReference>
<dbReference type="InterPro" id="IPR029277">
    <property type="entry name" value="SVWC_dom"/>
</dbReference>
<dbReference type="AlphaFoldDB" id="A0AAU9G7Q4"/>
<name>A0AAU9G7Q4_DROMD</name>
<feature type="chain" id="PRO_5043818344" description="Single domain-containing protein" evidence="3">
    <location>
        <begin position="23"/>
        <end position="118"/>
    </location>
</feature>
<feature type="domain" description="Single" evidence="4">
    <location>
        <begin position="37"/>
        <end position="100"/>
    </location>
</feature>
<reference evidence="5 6" key="1">
    <citation type="submission" date="2024-02" db="EMBL/GenBank/DDBJ databases">
        <title>A chromosome-level genome assembly of Drosophila madeirensis, a fruit fly species endemic to Madeira island.</title>
        <authorList>
            <person name="Tomihara K."/>
            <person name="Llopart A."/>
            <person name="Yamamoto D."/>
        </authorList>
    </citation>
    <scope>NUCLEOTIDE SEQUENCE [LARGE SCALE GENOMIC DNA]</scope>
    <source>
        <strain evidence="5 6">RF1</strain>
    </source>
</reference>
<sequence>MNYTRTLIRILIGLLVASQADALVHYFKLEAGAQEGCKGPGGDLKIDETAKDPNVCGVFACQNDKGDALIHYCQKPVGFAACDGNGVKTTADWPDCCWLCVREVNCAKNEQEATTEPI</sequence>
<comment type="subcellular location">
    <subcellularLocation>
        <location evidence="1">Secreted</location>
    </subcellularLocation>
</comment>
<feature type="signal peptide" evidence="3">
    <location>
        <begin position="1"/>
        <end position="22"/>
    </location>
</feature>
<evidence type="ECO:0000313" key="6">
    <source>
        <dbReference type="Proteomes" id="UP001500889"/>
    </source>
</evidence>
<keyword evidence="6" id="KW-1185">Reference proteome</keyword>
<gene>
    <name evidence="5" type="ORF">DMAD_03518</name>
</gene>
<keyword evidence="3" id="KW-0732">Signal</keyword>
<evidence type="ECO:0000256" key="1">
    <source>
        <dbReference type="ARBA" id="ARBA00004613"/>
    </source>
</evidence>
<dbReference type="SMART" id="SM01318">
    <property type="entry name" value="SVWC"/>
    <property type="match status" value="1"/>
</dbReference>
<evidence type="ECO:0000313" key="5">
    <source>
        <dbReference type="EMBL" id="BFG04585.1"/>
    </source>
</evidence>
<keyword evidence="2" id="KW-0964">Secreted</keyword>
<accession>A0AAU9G7Q4</accession>
<evidence type="ECO:0000259" key="4">
    <source>
        <dbReference type="SMART" id="SM01318"/>
    </source>
</evidence>
<proteinExistence type="predicted"/>
<dbReference type="Proteomes" id="UP001500889">
    <property type="component" value="Chromosome E"/>
</dbReference>
<evidence type="ECO:0000256" key="3">
    <source>
        <dbReference type="SAM" id="SignalP"/>
    </source>
</evidence>
<evidence type="ECO:0000256" key="2">
    <source>
        <dbReference type="ARBA" id="ARBA00022525"/>
    </source>
</evidence>
<protein>
    <recommendedName>
        <fullName evidence="4">Single domain-containing protein</fullName>
    </recommendedName>
</protein>